<dbReference type="GeneID" id="63925727"/>
<dbReference type="RefSeq" id="YP_010051242.1">
    <property type="nucleotide sequence ID" value="NC_054439.1"/>
</dbReference>
<feature type="region of interest" description="Disordered" evidence="1">
    <location>
        <begin position="1"/>
        <end position="36"/>
    </location>
</feature>
<keyword evidence="3" id="KW-1185">Reference proteome</keyword>
<feature type="compositionally biased region" description="Low complexity" evidence="1">
    <location>
        <begin position="15"/>
        <end position="32"/>
    </location>
</feature>
<evidence type="ECO:0000313" key="3">
    <source>
        <dbReference type="Proteomes" id="UP000271313"/>
    </source>
</evidence>
<evidence type="ECO:0000256" key="1">
    <source>
        <dbReference type="SAM" id="MobiDB-lite"/>
    </source>
</evidence>
<proteinExistence type="predicted"/>
<dbReference type="KEGG" id="vg:63925727"/>
<name>A0A386KH17_9CAUD</name>
<sequence length="92" mass="9435">MAGTKKAPAKKAPAKKAPAASSTSTRTKTPTSVARRVDDLEKEVAALRTQLDNIARFIAAGVAQQLQAQLLANPAAQQQLAAALAAAQGNQS</sequence>
<evidence type="ECO:0000313" key="2">
    <source>
        <dbReference type="EMBL" id="AYD84610.1"/>
    </source>
</evidence>
<reference evidence="2 3" key="1">
    <citation type="submission" date="2018-08" db="EMBL/GenBank/DDBJ databases">
        <authorList>
            <person name="Quesada-Gordillo A."/>
            <person name="Cotto-Pereira A.M."/>
            <person name="Cruz-Lopez C.D."/>
            <person name="Cruz-Ortiz M.A."/>
            <person name="Cruz-Ortiz J.C."/>
            <person name="Davila-Benitez J."/>
            <person name="Deleon-Ruiz I.N."/>
            <person name="Delgado-Rivera C.M."/>
            <person name="Desarden-Rivera Y.C."/>
            <person name="Diaz-Mejia R.M."/>
            <person name="Diaz-Ramos D."/>
            <person name="Estrada-Lozada M."/>
            <person name="Estrada-Mojica S."/>
            <person name="Etienne-Gonzalez P."/>
            <person name="Figueroa-Gomez L."/>
            <person name="Flores-Roque G."/>
            <person name="Gomez-Rosado J.O."/>
            <person name="Gonzalez-Garcia E.M."/>
            <person name="Gonzalez-Leon M.A."/>
            <person name="Gonzalez-Rodriguez J."/>
            <person name="Gonzalez-Santos L.I."/>
            <person name="Goveo-Rivera I.A."/>
            <person name="Gutierrez-Silva J.C."/>
            <person name="Issa-Mahmud S."/>
            <person name="Lopez-Llera J.N."/>
            <person name="Marrero-Visalden G."/>
            <person name="Muyet-Blasini E."/>
            <person name="Ortiz-Torres X.D."/>
            <person name="Palacios-Vallejo J.G."/>
            <person name="Pichardo-Gonzalez P.A."/>
            <person name="Pou-Acosta P.M."/>
            <person name="Rodriguez-Colon F."/>
            <person name="Roig-Laboy C.J."/>
            <person name="Santiago-Mendez J."/>
            <person name="Velez-Velazquez R.M."/>
            <person name="Fernandez-Martinez M."/>
            <person name="Rubin M."/>
            <person name="Vazquez E."/>
            <person name="Garlena R.A."/>
            <person name="Russell D.A."/>
            <person name="Pope W.H."/>
            <person name="Jacobs-Sera D."/>
            <person name="Hatfull G.F."/>
        </authorList>
    </citation>
    <scope>NUCLEOTIDE SEQUENCE [LARGE SCALE GENOMIC DNA]</scope>
</reference>
<protein>
    <submittedName>
        <fullName evidence="2">Uncharacterized protein</fullName>
    </submittedName>
</protein>
<organism evidence="2 3">
    <name type="scientific">Mycobacterium phage Paito</name>
    <dbReference type="NCBI Taxonomy" id="2315544"/>
    <lineage>
        <taxon>Viruses</taxon>
        <taxon>Duplodnaviria</taxon>
        <taxon>Heunggongvirae</taxon>
        <taxon>Uroviricota</taxon>
        <taxon>Caudoviricetes</taxon>
        <taxon>Gclasvirinae</taxon>
        <taxon>Liefievirus</taxon>
        <taxon>Liefievirus paito</taxon>
    </lineage>
</organism>
<gene>
    <name evidence="2" type="primary">25</name>
    <name evidence="2" type="ORF">SEA_PAITO_25</name>
</gene>
<accession>A0A386KH17</accession>
<dbReference type="Proteomes" id="UP000271313">
    <property type="component" value="Segment"/>
</dbReference>
<dbReference type="EMBL" id="MH779514">
    <property type="protein sequence ID" value="AYD84610.1"/>
    <property type="molecule type" value="Genomic_DNA"/>
</dbReference>